<sequence>MPERERPSSPLSLIDDEEFDNPDTYKLVDEATDSDILNPPRFGVLQPSQLPHRNGKRASKKRQYSELEQIALRPVPRKPPTRSDKLVHHGRHYCRTIYAFSNVHGVITHGLTVENSGKRPDTQQQRRAHRVYLKLLNLVPGLSDRLANADDEDLNTIARHLQKGANQARSDDTKGLRTVIIDWLAPPDEPLQPSLSRTVKVDRGFNHDRTGELLCPPHINWSNPKIREQLRNKSLVVSGSDLPSFLWEDGMYDGKDIWKGFFRNPILVKAYKHIFTSPSSVDDAPKATRSGNARIHGMTAATAPSLAYVAVQVRFALSSETTFVRSEGESESEKFYETLLDIFEDVHAQHKVVEVLSWYNQQVFPAFTNSKRIVSEDSPYALFKAYSQSVKDAKAQKKNPKPSNLNRARRQQPVASSSRVLLDTVQEEEEMEGEGGGDGDEGDEENREPAQQTRFKRQKRPHPDNGAVATPKRTSEAVPTAIFTGRITRSAARQALGPGLSF</sequence>
<feature type="region of interest" description="Disordered" evidence="1">
    <location>
        <begin position="391"/>
        <end position="481"/>
    </location>
</feature>
<dbReference type="eggNOG" id="ENOG502SQYC">
    <property type="taxonomic scope" value="Eukaryota"/>
</dbReference>
<comment type="caution">
    <text evidence="2">The sequence shown here is derived from an EMBL/GenBank/DDBJ whole genome shotgun (WGS) entry which is preliminary data.</text>
</comment>
<gene>
    <name evidence="2" type="ORF">CC1G_13139</name>
</gene>
<accession>A8P0Y9</accession>
<keyword evidence="3" id="KW-1185">Reference proteome</keyword>
<dbReference type="STRING" id="240176.A8P0Y9"/>
<dbReference type="InterPro" id="IPR046521">
    <property type="entry name" value="DUF6698"/>
</dbReference>
<dbReference type="EMBL" id="AACS02000006">
    <property type="protein sequence ID" value="EAU83822.1"/>
    <property type="molecule type" value="Genomic_DNA"/>
</dbReference>
<feature type="region of interest" description="Disordered" evidence="1">
    <location>
        <begin position="31"/>
        <end position="64"/>
    </location>
</feature>
<dbReference type="Pfam" id="PF20414">
    <property type="entry name" value="DUF6698"/>
    <property type="match status" value="1"/>
</dbReference>
<proteinExistence type="predicted"/>
<dbReference type="AlphaFoldDB" id="A8P0Y9"/>
<dbReference type="GeneID" id="6014563"/>
<evidence type="ECO:0000256" key="1">
    <source>
        <dbReference type="SAM" id="MobiDB-lite"/>
    </source>
</evidence>
<dbReference type="InParanoid" id="A8P0Y9"/>
<dbReference type="OMA" id="RCAYMED"/>
<feature type="compositionally biased region" description="Basic residues" evidence="1">
    <location>
        <begin position="53"/>
        <end position="62"/>
    </location>
</feature>
<dbReference type="RefSeq" id="XP_001837996.1">
    <property type="nucleotide sequence ID" value="XM_001837944.1"/>
</dbReference>
<reference evidence="2 3" key="1">
    <citation type="journal article" date="2010" name="Proc. Natl. Acad. Sci. U.S.A.">
        <title>Insights into evolution of multicellular fungi from the assembled chromosomes of the mushroom Coprinopsis cinerea (Coprinus cinereus).</title>
        <authorList>
            <person name="Stajich J.E."/>
            <person name="Wilke S.K."/>
            <person name="Ahren D."/>
            <person name="Au C.H."/>
            <person name="Birren B.W."/>
            <person name="Borodovsky M."/>
            <person name="Burns C."/>
            <person name="Canback B."/>
            <person name="Casselton L.A."/>
            <person name="Cheng C.K."/>
            <person name="Deng J."/>
            <person name="Dietrich F.S."/>
            <person name="Fargo D.C."/>
            <person name="Farman M.L."/>
            <person name="Gathman A.C."/>
            <person name="Goldberg J."/>
            <person name="Guigo R."/>
            <person name="Hoegger P.J."/>
            <person name="Hooker J.B."/>
            <person name="Huggins A."/>
            <person name="James T.Y."/>
            <person name="Kamada T."/>
            <person name="Kilaru S."/>
            <person name="Kodira C."/>
            <person name="Kues U."/>
            <person name="Kupfer D."/>
            <person name="Kwan H.S."/>
            <person name="Lomsadze A."/>
            <person name="Li W."/>
            <person name="Lilly W.W."/>
            <person name="Ma L.J."/>
            <person name="Mackey A.J."/>
            <person name="Manning G."/>
            <person name="Martin F."/>
            <person name="Muraguchi H."/>
            <person name="Natvig D.O."/>
            <person name="Palmerini H."/>
            <person name="Ramesh M.A."/>
            <person name="Rehmeyer C.J."/>
            <person name="Roe B.A."/>
            <person name="Shenoy N."/>
            <person name="Stanke M."/>
            <person name="Ter-Hovhannisyan V."/>
            <person name="Tunlid A."/>
            <person name="Velagapudi R."/>
            <person name="Vision T.J."/>
            <person name="Zeng Q."/>
            <person name="Zolan M.E."/>
            <person name="Pukkila P.J."/>
        </authorList>
    </citation>
    <scope>NUCLEOTIDE SEQUENCE [LARGE SCALE GENOMIC DNA]</scope>
    <source>
        <strain evidence="3">Okayama-7 / 130 / ATCC MYA-4618 / FGSC 9003</strain>
    </source>
</reference>
<dbReference type="KEGG" id="cci:CC1G_13139"/>
<protein>
    <submittedName>
        <fullName evidence="2">Uncharacterized protein</fullName>
    </submittedName>
</protein>
<feature type="region of interest" description="Disordered" evidence="1">
    <location>
        <begin position="1"/>
        <end position="20"/>
    </location>
</feature>
<feature type="compositionally biased region" description="Acidic residues" evidence="1">
    <location>
        <begin position="425"/>
        <end position="446"/>
    </location>
</feature>
<dbReference type="VEuPathDB" id="FungiDB:CC1G_13139"/>
<evidence type="ECO:0000313" key="3">
    <source>
        <dbReference type="Proteomes" id="UP000001861"/>
    </source>
</evidence>
<evidence type="ECO:0000313" key="2">
    <source>
        <dbReference type="EMBL" id="EAU83822.1"/>
    </source>
</evidence>
<organism evidence="2 3">
    <name type="scientific">Coprinopsis cinerea (strain Okayama-7 / 130 / ATCC MYA-4618 / FGSC 9003)</name>
    <name type="common">Inky cap fungus</name>
    <name type="synonym">Hormographiella aspergillata</name>
    <dbReference type="NCBI Taxonomy" id="240176"/>
    <lineage>
        <taxon>Eukaryota</taxon>
        <taxon>Fungi</taxon>
        <taxon>Dikarya</taxon>
        <taxon>Basidiomycota</taxon>
        <taxon>Agaricomycotina</taxon>
        <taxon>Agaricomycetes</taxon>
        <taxon>Agaricomycetidae</taxon>
        <taxon>Agaricales</taxon>
        <taxon>Agaricineae</taxon>
        <taxon>Psathyrellaceae</taxon>
        <taxon>Coprinopsis</taxon>
    </lineage>
</organism>
<name>A8P0Y9_COPC7</name>
<dbReference type="OrthoDB" id="3160134at2759"/>
<dbReference type="Proteomes" id="UP000001861">
    <property type="component" value="Unassembled WGS sequence"/>
</dbReference>